<dbReference type="InterPro" id="IPR039422">
    <property type="entry name" value="MarR/SlyA-like"/>
</dbReference>
<dbReference type="SUPFAM" id="SSF46785">
    <property type="entry name" value="Winged helix' DNA-binding domain"/>
    <property type="match status" value="1"/>
</dbReference>
<keyword evidence="3" id="KW-0804">Transcription</keyword>
<dbReference type="OrthoDB" id="9815567at2"/>
<organism evidence="5 6">
    <name type="scientific">Arthrobacter livingstonensis</name>
    <dbReference type="NCBI Taxonomy" id="670078"/>
    <lineage>
        <taxon>Bacteria</taxon>
        <taxon>Bacillati</taxon>
        <taxon>Actinomycetota</taxon>
        <taxon>Actinomycetes</taxon>
        <taxon>Micrococcales</taxon>
        <taxon>Micrococcaceae</taxon>
        <taxon>Arthrobacter</taxon>
    </lineage>
</organism>
<dbReference type="InterPro" id="IPR036388">
    <property type="entry name" value="WH-like_DNA-bd_sf"/>
</dbReference>
<sequence length="168" mass="18709">MTSIGDHPADLGELFHSAFRGLRRTWAEQLAPWELTPHQWRALMTLLRRRPFGQPAGAADPCTADPGAPESVAATEAMRLKDLAERLRIAPRSATEVVDQLESKDLVRRNPDPTDRRATLVVATAAGWQLFADITAERRDKSNEYFAQLSEADRAELARILGQLGERP</sequence>
<dbReference type="GO" id="GO:0003677">
    <property type="term" value="F:DNA binding"/>
    <property type="evidence" value="ECO:0007669"/>
    <property type="project" value="UniProtKB-KW"/>
</dbReference>
<proteinExistence type="predicted"/>
<dbReference type="Gene3D" id="1.10.10.10">
    <property type="entry name" value="Winged helix-like DNA-binding domain superfamily/Winged helix DNA-binding domain"/>
    <property type="match status" value="1"/>
</dbReference>
<dbReference type="PRINTS" id="PR00598">
    <property type="entry name" value="HTHMARR"/>
</dbReference>
<dbReference type="SMART" id="SM00347">
    <property type="entry name" value="HTH_MARR"/>
    <property type="match status" value="1"/>
</dbReference>
<dbReference type="InterPro" id="IPR023187">
    <property type="entry name" value="Tscrpt_reg_MarR-type_CS"/>
</dbReference>
<evidence type="ECO:0000256" key="3">
    <source>
        <dbReference type="ARBA" id="ARBA00023163"/>
    </source>
</evidence>
<dbReference type="PROSITE" id="PS50995">
    <property type="entry name" value="HTH_MARR_2"/>
    <property type="match status" value="1"/>
</dbReference>
<dbReference type="RefSeq" id="WP_110502516.1">
    <property type="nucleotide sequence ID" value="NZ_QJVD01000026.1"/>
</dbReference>
<dbReference type="PROSITE" id="PS01117">
    <property type="entry name" value="HTH_MARR_1"/>
    <property type="match status" value="1"/>
</dbReference>
<evidence type="ECO:0000256" key="1">
    <source>
        <dbReference type="ARBA" id="ARBA00023015"/>
    </source>
</evidence>
<dbReference type="Pfam" id="PF01047">
    <property type="entry name" value="MarR"/>
    <property type="match status" value="1"/>
</dbReference>
<reference evidence="5 6" key="1">
    <citation type="submission" date="2018-05" db="EMBL/GenBank/DDBJ databases">
        <title>Genetic diversity of glacier-inhabiting Cryobacterium bacteria in China and description of Cryobacterium mengkeensis sp. nov. and Arthrobacter glacialis sp. nov.</title>
        <authorList>
            <person name="Liu Q."/>
            <person name="Xin Y.-H."/>
        </authorList>
    </citation>
    <scope>NUCLEOTIDE SEQUENCE [LARGE SCALE GENOMIC DNA]</scope>
    <source>
        <strain evidence="5 6">LI2</strain>
    </source>
</reference>
<evidence type="ECO:0000256" key="2">
    <source>
        <dbReference type="ARBA" id="ARBA00023125"/>
    </source>
</evidence>
<name>A0A2V5L6P5_9MICC</name>
<dbReference type="InterPro" id="IPR036390">
    <property type="entry name" value="WH_DNA-bd_sf"/>
</dbReference>
<evidence type="ECO:0000313" key="5">
    <source>
        <dbReference type="EMBL" id="PYI65333.1"/>
    </source>
</evidence>
<accession>A0A2V5L6P5</accession>
<dbReference type="PANTHER" id="PTHR33164">
    <property type="entry name" value="TRANSCRIPTIONAL REGULATOR, MARR FAMILY"/>
    <property type="match status" value="1"/>
</dbReference>
<feature type="domain" description="HTH marR-type" evidence="4">
    <location>
        <begin position="8"/>
        <end position="166"/>
    </location>
</feature>
<evidence type="ECO:0000259" key="4">
    <source>
        <dbReference type="PROSITE" id="PS50995"/>
    </source>
</evidence>
<dbReference type="GO" id="GO:0003700">
    <property type="term" value="F:DNA-binding transcription factor activity"/>
    <property type="evidence" value="ECO:0007669"/>
    <property type="project" value="InterPro"/>
</dbReference>
<dbReference type="PANTHER" id="PTHR33164:SF57">
    <property type="entry name" value="MARR-FAMILY TRANSCRIPTIONAL REGULATOR"/>
    <property type="match status" value="1"/>
</dbReference>
<evidence type="ECO:0000313" key="6">
    <source>
        <dbReference type="Proteomes" id="UP000247832"/>
    </source>
</evidence>
<dbReference type="Proteomes" id="UP000247832">
    <property type="component" value="Unassembled WGS sequence"/>
</dbReference>
<gene>
    <name evidence="5" type="ORF">CVV68_18695</name>
</gene>
<keyword evidence="6" id="KW-1185">Reference proteome</keyword>
<dbReference type="GO" id="GO:0006950">
    <property type="term" value="P:response to stress"/>
    <property type="evidence" value="ECO:0007669"/>
    <property type="project" value="TreeGrafter"/>
</dbReference>
<keyword evidence="1" id="KW-0805">Transcription regulation</keyword>
<dbReference type="EMBL" id="QJVD01000026">
    <property type="protein sequence ID" value="PYI65333.1"/>
    <property type="molecule type" value="Genomic_DNA"/>
</dbReference>
<dbReference type="InterPro" id="IPR000835">
    <property type="entry name" value="HTH_MarR-typ"/>
</dbReference>
<comment type="caution">
    <text evidence="5">The sequence shown here is derived from an EMBL/GenBank/DDBJ whole genome shotgun (WGS) entry which is preliminary data.</text>
</comment>
<keyword evidence="2" id="KW-0238">DNA-binding</keyword>
<dbReference type="AlphaFoldDB" id="A0A2V5L6P5"/>
<protein>
    <submittedName>
        <fullName evidence="5">MarR family transcriptional regulator</fullName>
    </submittedName>
</protein>